<proteinExistence type="predicted"/>
<dbReference type="CDD" id="cd04301">
    <property type="entry name" value="NAT_SF"/>
    <property type="match status" value="1"/>
</dbReference>
<dbReference type="PROSITE" id="PS51186">
    <property type="entry name" value="GNAT"/>
    <property type="match status" value="1"/>
</dbReference>
<dbReference type="SUPFAM" id="SSF55729">
    <property type="entry name" value="Acyl-CoA N-acyltransferases (Nat)"/>
    <property type="match status" value="1"/>
</dbReference>
<dbReference type="Gene3D" id="3.40.630.30">
    <property type="match status" value="1"/>
</dbReference>
<dbReference type="InterPro" id="IPR000182">
    <property type="entry name" value="GNAT_dom"/>
</dbReference>
<dbReference type="AlphaFoldDB" id="A0A212M0K9"/>
<protein>
    <submittedName>
        <fullName evidence="3">Acetyltransferase (GNAT) family (Modular protein)</fullName>
    </submittedName>
</protein>
<name>A0A212M0K9_9FIRM</name>
<dbReference type="Pfam" id="PF00583">
    <property type="entry name" value="Acetyltransf_1"/>
    <property type="match status" value="1"/>
</dbReference>
<dbReference type="InterPro" id="IPR050769">
    <property type="entry name" value="NAT_camello-type"/>
</dbReference>
<gene>
    <name evidence="3" type="ORF">KL86SPO_70176</name>
</gene>
<accession>A0A212M0K9</accession>
<organism evidence="3">
    <name type="scientific">uncultured Sporomusa sp</name>
    <dbReference type="NCBI Taxonomy" id="307249"/>
    <lineage>
        <taxon>Bacteria</taxon>
        <taxon>Bacillati</taxon>
        <taxon>Bacillota</taxon>
        <taxon>Negativicutes</taxon>
        <taxon>Selenomonadales</taxon>
        <taxon>Sporomusaceae</taxon>
        <taxon>Sporomusa</taxon>
        <taxon>environmental samples</taxon>
    </lineage>
</organism>
<evidence type="ECO:0000256" key="1">
    <source>
        <dbReference type="ARBA" id="ARBA00022679"/>
    </source>
</evidence>
<feature type="domain" description="N-acetyltransferase" evidence="2">
    <location>
        <begin position="51"/>
        <end position="203"/>
    </location>
</feature>
<dbReference type="RefSeq" id="WP_288185783.1">
    <property type="nucleotide sequence ID" value="NZ_LT608335.1"/>
</dbReference>
<sequence length="203" mass="23043">MSTFEQLAVMNSDCPDGFAHSQYSTRFSHLHIMKSKYKEWTICKITANDTKSVLAFIIPMLHEIYPNIPDVAVRWDLANMEEAYTLDPKTALFAALNQDGKVVGTIAIRPYDDRFGKVKGCYDMTSTAELSRCYIDSSLRRQGIAGRLLAAMEDYCRSVGYSTICLHTHRFLPGGYPFWLSQQFIIRALGNDPLDTVYMDKSL</sequence>
<dbReference type="EMBL" id="FMJE01000007">
    <property type="protein sequence ID" value="SCM83318.1"/>
    <property type="molecule type" value="Genomic_DNA"/>
</dbReference>
<reference evidence="3" key="1">
    <citation type="submission" date="2016-08" db="EMBL/GenBank/DDBJ databases">
        <authorList>
            <person name="Seilhamer J.J."/>
        </authorList>
    </citation>
    <scope>NUCLEOTIDE SEQUENCE</scope>
    <source>
        <strain evidence="3">86</strain>
    </source>
</reference>
<dbReference type="PANTHER" id="PTHR13947:SF37">
    <property type="entry name" value="LD18367P"/>
    <property type="match status" value="1"/>
</dbReference>
<dbReference type="PANTHER" id="PTHR13947">
    <property type="entry name" value="GNAT FAMILY N-ACETYLTRANSFERASE"/>
    <property type="match status" value="1"/>
</dbReference>
<evidence type="ECO:0000313" key="3">
    <source>
        <dbReference type="EMBL" id="SCM83318.1"/>
    </source>
</evidence>
<keyword evidence="1 3" id="KW-0808">Transferase</keyword>
<dbReference type="InterPro" id="IPR016181">
    <property type="entry name" value="Acyl_CoA_acyltransferase"/>
</dbReference>
<evidence type="ECO:0000259" key="2">
    <source>
        <dbReference type="PROSITE" id="PS51186"/>
    </source>
</evidence>
<dbReference type="GO" id="GO:0008080">
    <property type="term" value="F:N-acetyltransferase activity"/>
    <property type="evidence" value="ECO:0007669"/>
    <property type="project" value="InterPro"/>
</dbReference>